<dbReference type="GO" id="GO:0005886">
    <property type="term" value="C:plasma membrane"/>
    <property type="evidence" value="ECO:0007669"/>
    <property type="project" value="UniProtKB-SubCell"/>
</dbReference>
<dbReference type="SUPFAM" id="SSF52047">
    <property type="entry name" value="RNI-like"/>
    <property type="match status" value="1"/>
</dbReference>
<protein>
    <submittedName>
        <fullName evidence="15">Putative non-specific serine/threonine protein kinase</fullName>
        <ecNumber evidence="15">2.7.11.1</ecNumber>
    </submittedName>
</protein>
<keyword evidence="10" id="KW-0675">Receptor</keyword>
<comment type="caution">
    <text evidence="15">The sequence shown here is derived from an EMBL/GenBank/DDBJ whole genome shotgun (WGS) entry which is preliminary data.</text>
</comment>
<dbReference type="FunFam" id="3.80.10.10:FF:000095">
    <property type="entry name" value="LRR receptor-like serine/threonine-protein kinase GSO1"/>
    <property type="match status" value="1"/>
</dbReference>
<dbReference type="FunFam" id="3.80.10.10:FF:000299">
    <property type="entry name" value="Piriformospora indica-insensitive protein 2"/>
    <property type="match status" value="1"/>
</dbReference>
<dbReference type="AlphaFoldDB" id="A0A2P6Q7C9"/>
<evidence type="ECO:0000256" key="6">
    <source>
        <dbReference type="ARBA" id="ARBA00022729"/>
    </source>
</evidence>
<evidence type="ECO:0000256" key="12">
    <source>
        <dbReference type="SAM" id="Phobius"/>
    </source>
</evidence>
<keyword evidence="16" id="KW-1185">Reference proteome</keyword>
<accession>A0A2P6Q7C9</accession>
<evidence type="ECO:0000256" key="10">
    <source>
        <dbReference type="ARBA" id="ARBA00023170"/>
    </source>
</evidence>
<dbReference type="FunFam" id="3.80.10.10:FF:000649">
    <property type="entry name" value="Leucine Rich Repeat family protein"/>
    <property type="match status" value="1"/>
</dbReference>
<organism evidence="15 16">
    <name type="scientific">Rosa chinensis</name>
    <name type="common">China rose</name>
    <dbReference type="NCBI Taxonomy" id="74649"/>
    <lineage>
        <taxon>Eukaryota</taxon>
        <taxon>Viridiplantae</taxon>
        <taxon>Streptophyta</taxon>
        <taxon>Embryophyta</taxon>
        <taxon>Tracheophyta</taxon>
        <taxon>Spermatophyta</taxon>
        <taxon>Magnoliopsida</taxon>
        <taxon>eudicotyledons</taxon>
        <taxon>Gunneridae</taxon>
        <taxon>Pentapetalae</taxon>
        <taxon>rosids</taxon>
        <taxon>fabids</taxon>
        <taxon>Rosales</taxon>
        <taxon>Rosaceae</taxon>
        <taxon>Rosoideae</taxon>
        <taxon>Rosoideae incertae sedis</taxon>
        <taxon>Rosa</taxon>
    </lineage>
</organism>
<keyword evidence="4" id="KW-0433">Leucine-rich repeat</keyword>
<evidence type="ECO:0000256" key="11">
    <source>
        <dbReference type="ARBA" id="ARBA00023180"/>
    </source>
</evidence>
<name>A0A2P6Q7C9_ROSCH</name>
<dbReference type="SMART" id="SM00369">
    <property type="entry name" value="LRR_TYP"/>
    <property type="match status" value="10"/>
</dbReference>
<feature type="transmembrane region" description="Helical" evidence="12">
    <location>
        <begin position="1131"/>
        <end position="1154"/>
    </location>
</feature>
<evidence type="ECO:0000259" key="14">
    <source>
        <dbReference type="Pfam" id="PF23598"/>
    </source>
</evidence>
<keyword evidence="15" id="KW-0808">Transferase</keyword>
<dbReference type="OMA" id="QIENCRI"/>
<comment type="subcellular location">
    <subcellularLocation>
        <location evidence="1">Cell membrane</location>
        <topology evidence="1">Single-pass type I membrane protein</topology>
    </subcellularLocation>
</comment>
<dbReference type="Pfam" id="PF13855">
    <property type="entry name" value="LRR_8"/>
    <property type="match status" value="2"/>
</dbReference>
<dbReference type="InterPro" id="IPR003591">
    <property type="entry name" value="Leu-rich_rpt_typical-subtyp"/>
</dbReference>
<feature type="domain" description="Leucine-rich repeat-containing N-terminal plant-type" evidence="13">
    <location>
        <begin position="229"/>
        <end position="265"/>
    </location>
</feature>
<dbReference type="PANTHER" id="PTHR48063:SF90">
    <property type="entry name" value="OS11G0565920 PROTEIN"/>
    <property type="match status" value="1"/>
</dbReference>
<evidence type="ECO:0000259" key="13">
    <source>
        <dbReference type="Pfam" id="PF08263"/>
    </source>
</evidence>
<evidence type="ECO:0000256" key="7">
    <source>
        <dbReference type="ARBA" id="ARBA00022737"/>
    </source>
</evidence>
<keyword evidence="15" id="KW-0723">Serine/threonine-protein kinase</keyword>
<evidence type="ECO:0000256" key="4">
    <source>
        <dbReference type="ARBA" id="ARBA00022614"/>
    </source>
</evidence>
<evidence type="ECO:0000256" key="9">
    <source>
        <dbReference type="ARBA" id="ARBA00023136"/>
    </source>
</evidence>
<dbReference type="InterPro" id="IPR032675">
    <property type="entry name" value="LRR_dom_sf"/>
</dbReference>
<keyword evidence="8 12" id="KW-1133">Transmembrane helix</keyword>
<dbReference type="Proteomes" id="UP000238479">
    <property type="component" value="Chromosome 5"/>
</dbReference>
<evidence type="ECO:0000256" key="1">
    <source>
        <dbReference type="ARBA" id="ARBA00004251"/>
    </source>
</evidence>
<dbReference type="Gene3D" id="3.80.10.10">
    <property type="entry name" value="Ribonuclease Inhibitor"/>
    <property type="match status" value="6"/>
</dbReference>
<dbReference type="Pfam" id="PF00560">
    <property type="entry name" value="LRR_1"/>
    <property type="match status" value="7"/>
</dbReference>
<dbReference type="Pfam" id="PF23598">
    <property type="entry name" value="LRR_14"/>
    <property type="match status" value="1"/>
</dbReference>
<proteinExistence type="inferred from homology"/>
<dbReference type="InterPro" id="IPR013210">
    <property type="entry name" value="LRR_N_plant-typ"/>
</dbReference>
<dbReference type="Gramene" id="PRQ30081">
    <property type="protein sequence ID" value="PRQ30081"/>
    <property type="gene ID" value="RchiOBHm_Chr5g0020741"/>
</dbReference>
<evidence type="ECO:0000256" key="3">
    <source>
        <dbReference type="ARBA" id="ARBA00022475"/>
    </source>
</evidence>
<dbReference type="InterPro" id="IPR046956">
    <property type="entry name" value="RLP23-like"/>
</dbReference>
<keyword evidence="7" id="KW-0677">Repeat</keyword>
<dbReference type="EC" id="2.7.11.1" evidence="15"/>
<keyword evidence="3" id="KW-1003">Cell membrane</keyword>
<dbReference type="EMBL" id="PDCK01000043">
    <property type="protein sequence ID" value="PRQ30081.1"/>
    <property type="molecule type" value="Genomic_DNA"/>
</dbReference>
<evidence type="ECO:0000256" key="8">
    <source>
        <dbReference type="ARBA" id="ARBA00022989"/>
    </source>
</evidence>
<reference evidence="15 16" key="1">
    <citation type="journal article" date="2018" name="Nat. Genet.">
        <title>The Rosa genome provides new insights in the design of modern roses.</title>
        <authorList>
            <person name="Bendahmane M."/>
        </authorList>
    </citation>
    <scope>NUCLEOTIDE SEQUENCE [LARGE SCALE GENOMIC DNA]</scope>
    <source>
        <strain evidence="16">cv. Old Blush</strain>
    </source>
</reference>
<keyword evidence="9 12" id="KW-0472">Membrane</keyword>
<comment type="similarity">
    <text evidence="2">Belongs to the RLP family.</text>
</comment>
<dbReference type="SUPFAM" id="SSF52058">
    <property type="entry name" value="L domain-like"/>
    <property type="match status" value="3"/>
</dbReference>
<keyword evidence="6" id="KW-0732">Signal</keyword>
<dbReference type="GO" id="GO:0004674">
    <property type="term" value="F:protein serine/threonine kinase activity"/>
    <property type="evidence" value="ECO:0007669"/>
    <property type="project" value="UniProtKB-KW"/>
</dbReference>
<keyword evidence="11" id="KW-0325">Glycoprotein</keyword>
<dbReference type="InterPro" id="IPR001611">
    <property type="entry name" value="Leu-rich_rpt"/>
</dbReference>
<dbReference type="Pfam" id="PF08263">
    <property type="entry name" value="LRRNT_2"/>
    <property type="match status" value="1"/>
</dbReference>
<keyword evidence="5 12" id="KW-0812">Transmembrane</keyword>
<gene>
    <name evidence="15" type="ORF">RchiOBHm_Chr5g0020741</name>
</gene>
<dbReference type="InterPro" id="IPR055414">
    <property type="entry name" value="LRR_R13L4/SHOC2-like"/>
</dbReference>
<evidence type="ECO:0000256" key="2">
    <source>
        <dbReference type="ARBA" id="ARBA00009592"/>
    </source>
</evidence>
<dbReference type="FunFam" id="3.80.10.10:FF:000111">
    <property type="entry name" value="LRR receptor-like serine/threonine-protein kinase ERECTA"/>
    <property type="match status" value="1"/>
</dbReference>
<evidence type="ECO:0000313" key="16">
    <source>
        <dbReference type="Proteomes" id="UP000238479"/>
    </source>
</evidence>
<evidence type="ECO:0000313" key="15">
    <source>
        <dbReference type="EMBL" id="PRQ30081.1"/>
    </source>
</evidence>
<keyword evidence="15" id="KW-0418">Kinase</keyword>
<evidence type="ECO:0000256" key="5">
    <source>
        <dbReference type="ARBA" id="ARBA00022692"/>
    </source>
</evidence>
<dbReference type="PANTHER" id="PTHR48063">
    <property type="entry name" value="LRR RECEPTOR-LIKE KINASE"/>
    <property type="match status" value="1"/>
</dbReference>
<sequence>MNPSLLELHMSNCQIESLPLSLHTVNFTSLSVLDMSRNVISSSFLRVFNLTSLETLDLSYNSFIGTFPKLFGNLCSLNTINIKYNNFDGGIQEVEGELPASLGMLHNLQYLDLSGSSIGGSISEFGSIPFKIGINSWTYLSHLNLSYDNLAGRIPSSDQLQTLEDSSIYKGNPSLCGVPLLTKCPGDDTPIAQTFLEKTIKMRLITESLVSMRHFEFQGLPRSEKCFEEERQALLSFKHHLTDPAGKISSWVGHDCCQWIGISCNNLTGHVARMDLRNTITYPLFDEKTGLLTYRRSCLAGKLNPSLLSLKHLYYLDLGWNCFKEIPKFIGQLKSLRYLSLSSASFGGEIPSSLGNLSNLNYLDLSCEHPSCPSYSKNLNWLSHLPSLKYLDLGGANLSNNALNWLHDVNMLPSLLELHLSACSIKENLPISLETVNFTSLLVLDMSGNHINSSFPSWLFNLSSLRKLDLSRNSFNAPIPLEFASLKSLEDLDLFDTGLQGQIPKLFGNLCRLKKLHLRLNYLEGGVKEVLNGFSDCKNASLESLDLSGNMLESELPSSLGMLKNLQHLDLYQNYFWGSIPESIGNLSTLKTLDLSLNRMNGSIPASFGQLSQLVDLDLSYNSWEGTLTEAHLINLTRLESFALSTDRPMPLIFSVTNYKWVPPFKLHKIEIYNCQIGPAFPIWLQSQTQLSYVILSHTGILDSISQEWFLKISSQVEVLDLSYNQIPGKLPFQSKFPKLILINLSNNQFDGPLQLLSTNASLDSLHDSSLSQPIPLDFGELLPKLQSLYLFNNNLKGTIPPSICSIKGMYILSLRNNKLSGEFPQAWGLWKEINVVDVAYNNLSGNIPSSMGIPRTLVVLKMNNNNFGGKIPSSLHNCSKLSRLDLGGNKFTGILPLWIGSKLAELQMLQLRSNFLSGHIPQQLCNLSYLHILDLAHNNFSGTIPKCFNGMTSLVNEDGYLLGAYIYEETTVILKGREFKYSDMIMEYVKSIDLSSNNLEGEIPEEICSLIELGTLNLSRNQLSGNIPSKIGNLSWLETLDLSHNHLMGEIPQSFSSLTFLSYLNLSYNNLTGRIPLGNQLLTLDDPSIYEGNPSLCGFPLSTDCLGDEIPEEQFSSGGGNKDEDNNSKLGFYVSIILGFVVGFWGVCGTLLIKKSWRYAYFRFFDNIKDRVASSCNGSAWFAKET</sequence>
<feature type="domain" description="Disease resistance R13L4/SHOC-2-like LRR" evidence="14">
    <location>
        <begin position="541"/>
        <end position="695"/>
    </location>
</feature>